<name>A0ACC2RV87_9FUNG</name>
<organism evidence="1 2">
    <name type="scientific">Entomophthora muscae</name>
    <dbReference type="NCBI Taxonomy" id="34485"/>
    <lineage>
        <taxon>Eukaryota</taxon>
        <taxon>Fungi</taxon>
        <taxon>Fungi incertae sedis</taxon>
        <taxon>Zoopagomycota</taxon>
        <taxon>Entomophthoromycotina</taxon>
        <taxon>Entomophthoromycetes</taxon>
        <taxon>Entomophthorales</taxon>
        <taxon>Entomophthoraceae</taxon>
        <taxon>Entomophthora</taxon>
    </lineage>
</organism>
<sequence>MVASKCMKLGYLVGVALACIPVVRREIRDLSLQELGKLTSAINQLHKQGEYELFTRIHLDNVEFAHNVPAFLPWHRYFIRKFEMALQEIDPSVSLPYWDWSLDSQAPHLSKVLTPSMYGSNGKKDNCVQDGPFANWQMTIPNRHCLRRDFDRGTHIQPFSYPEEINLFLNDPSFSIFSRLLEERHFYPHLFIGGTKGDLKPMWSPNDPLFFLHHCFLDLLWTKWQHKHQHAIQYDGNRYRMNASLSDTLTPWKNVTVQSTLDTKHPFYCYTYPDYPLTFQPQQQEFGESLATNPFFNGFLENATFATAPDLLRAKIDIILKTTPNPRSKTPITPAGPFTDKWITSIGLNLTEFRASTDASILLVQLLNQLPGFESLSTVVS</sequence>
<gene>
    <name evidence="1" type="ORF">DSO57_1019302</name>
</gene>
<evidence type="ECO:0000313" key="1">
    <source>
        <dbReference type="EMBL" id="KAJ9053951.1"/>
    </source>
</evidence>
<dbReference type="EMBL" id="QTSX02006476">
    <property type="protein sequence ID" value="KAJ9053951.1"/>
    <property type="molecule type" value="Genomic_DNA"/>
</dbReference>
<comment type="caution">
    <text evidence="1">The sequence shown here is derived from an EMBL/GenBank/DDBJ whole genome shotgun (WGS) entry which is preliminary data.</text>
</comment>
<keyword evidence="2" id="KW-1185">Reference proteome</keyword>
<accession>A0ACC2RV87</accession>
<proteinExistence type="predicted"/>
<evidence type="ECO:0000313" key="2">
    <source>
        <dbReference type="Proteomes" id="UP001165960"/>
    </source>
</evidence>
<reference evidence="1" key="1">
    <citation type="submission" date="2022-04" db="EMBL/GenBank/DDBJ databases">
        <title>Genome of the entomopathogenic fungus Entomophthora muscae.</title>
        <authorList>
            <person name="Elya C."/>
            <person name="Lovett B.R."/>
            <person name="Lee E."/>
            <person name="Macias A.M."/>
            <person name="Hajek A.E."/>
            <person name="De Bivort B.L."/>
            <person name="Kasson M.T."/>
            <person name="De Fine Licht H.H."/>
            <person name="Stajich J.E."/>
        </authorList>
    </citation>
    <scope>NUCLEOTIDE SEQUENCE</scope>
    <source>
        <strain evidence="1">Berkeley</strain>
    </source>
</reference>
<protein>
    <submittedName>
        <fullName evidence="1">Uncharacterized protein</fullName>
    </submittedName>
</protein>
<dbReference type="Proteomes" id="UP001165960">
    <property type="component" value="Unassembled WGS sequence"/>
</dbReference>